<keyword evidence="2" id="KW-1185">Reference proteome</keyword>
<comment type="caution">
    <text evidence="1">The sequence shown here is derived from an EMBL/GenBank/DDBJ whole genome shotgun (WGS) entry which is preliminary data.</text>
</comment>
<evidence type="ECO:0000313" key="1">
    <source>
        <dbReference type="EMBL" id="MBW0575346.1"/>
    </source>
</evidence>
<dbReference type="AlphaFoldDB" id="A0A9Q3PVV7"/>
<organism evidence="1 2">
    <name type="scientific">Austropuccinia psidii MF-1</name>
    <dbReference type="NCBI Taxonomy" id="1389203"/>
    <lineage>
        <taxon>Eukaryota</taxon>
        <taxon>Fungi</taxon>
        <taxon>Dikarya</taxon>
        <taxon>Basidiomycota</taxon>
        <taxon>Pucciniomycotina</taxon>
        <taxon>Pucciniomycetes</taxon>
        <taxon>Pucciniales</taxon>
        <taxon>Sphaerophragmiaceae</taxon>
        <taxon>Austropuccinia</taxon>
    </lineage>
</organism>
<name>A0A9Q3PVV7_9BASI</name>
<proteinExistence type="predicted"/>
<reference evidence="1" key="1">
    <citation type="submission" date="2021-03" db="EMBL/GenBank/DDBJ databases">
        <title>Draft genome sequence of rust myrtle Austropuccinia psidii MF-1, a brazilian biotype.</title>
        <authorList>
            <person name="Quecine M.C."/>
            <person name="Pachon D.M.R."/>
            <person name="Bonatelli M.L."/>
            <person name="Correr F.H."/>
            <person name="Franceschini L.M."/>
            <person name="Leite T.F."/>
            <person name="Margarido G.R.A."/>
            <person name="Almeida C.A."/>
            <person name="Ferrarezi J.A."/>
            <person name="Labate C.A."/>
        </authorList>
    </citation>
    <scope>NUCLEOTIDE SEQUENCE</scope>
    <source>
        <strain evidence="1">MF-1</strain>
    </source>
</reference>
<dbReference type="EMBL" id="AVOT02096077">
    <property type="protein sequence ID" value="MBW0575346.1"/>
    <property type="molecule type" value="Genomic_DNA"/>
</dbReference>
<dbReference type="Proteomes" id="UP000765509">
    <property type="component" value="Unassembled WGS sequence"/>
</dbReference>
<evidence type="ECO:0000313" key="2">
    <source>
        <dbReference type="Proteomes" id="UP000765509"/>
    </source>
</evidence>
<sequence length="94" mass="11248">MLDLVETQIINKWANDAWILKVETSFEYYKFIADKHKDLPWFCQQKDRLTALYPDRSEFMIHRKILRQCGGDLEDSVKRRTTEQSLAEDIINIL</sequence>
<gene>
    <name evidence="1" type="ORF">O181_115061</name>
</gene>
<accession>A0A9Q3PVV7</accession>
<protein>
    <submittedName>
        <fullName evidence="1">Uncharacterized protein</fullName>
    </submittedName>
</protein>